<proteinExistence type="predicted"/>
<reference evidence="2" key="1">
    <citation type="submission" date="2020-05" db="EMBL/GenBank/DDBJ databases">
        <title>Mycena genomes resolve the evolution of fungal bioluminescence.</title>
        <authorList>
            <person name="Tsai I.J."/>
        </authorList>
    </citation>
    <scope>NUCLEOTIDE SEQUENCE</scope>
    <source>
        <strain evidence="2">CCC161011</strain>
    </source>
</reference>
<organism evidence="2 3">
    <name type="scientific">Mycena venus</name>
    <dbReference type="NCBI Taxonomy" id="2733690"/>
    <lineage>
        <taxon>Eukaryota</taxon>
        <taxon>Fungi</taxon>
        <taxon>Dikarya</taxon>
        <taxon>Basidiomycota</taxon>
        <taxon>Agaricomycotina</taxon>
        <taxon>Agaricomycetes</taxon>
        <taxon>Agaricomycetidae</taxon>
        <taxon>Agaricales</taxon>
        <taxon>Marasmiineae</taxon>
        <taxon>Mycenaceae</taxon>
        <taxon>Mycena</taxon>
    </lineage>
</organism>
<accession>A0A8H6Z1Z3</accession>
<sequence>MSSTRIAFSFIPGDQPLSNGLSGIPDLDDTVFAGSMLYDLQAADASLDAFAAFTVPRVAPLGMGNLDLESVEDIFADLHAALSVRAPPHPLVLPEREFRPFDPAEVADTPPPSPTWRVPGIAEMEGAFVALSDLTNEDGLLDDTEEARETLERAAITSEAVLLARAAHEDTWADFADSDSDSDFDPGNVQDSDFKQRPTCSLPARVLPKSSPSSKTRRATKKGRRTAASAAPPSASLVTTTTGKKRKAKQAKAPAAAKRKAVSPPSSTTTSSTNTHTSTSEHLASMPVIPGYTDDNLPPPADAHLIEPKYYFLLRLGCTFNDKGQIECFRCQKASNLVSDIGRHVGIHFRSDTEKFCSGCPQSFSRDDSCKRHEARQAKRGHLSAERKAFLAKFEELQIVVAKRAECDYASIESVMAMNKALAAMFEELFAASQA</sequence>
<evidence type="ECO:0000313" key="2">
    <source>
        <dbReference type="EMBL" id="KAF7369347.1"/>
    </source>
</evidence>
<name>A0A8H6Z1Z3_9AGAR</name>
<keyword evidence="3" id="KW-1185">Reference proteome</keyword>
<protein>
    <submittedName>
        <fullName evidence="2">Uncharacterized protein</fullName>
    </submittedName>
</protein>
<dbReference type="AlphaFoldDB" id="A0A8H6Z1Z3"/>
<dbReference type="Proteomes" id="UP000620124">
    <property type="component" value="Unassembled WGS sequence"/>
</dbReference>
<evidence type="ECO:0000313" key="3">
    <source>
        <dbReference type="Proteomes" id="UP000620124"/>
    </source>
</evidence>
<dbReference type="OrthoDB" id="3176823at2759"/>
<comment type="caution">
    <text evidence="2">The sequence shown here is derived from an EMBL/GenBank/DDBJ whole genome shotgun (WGS) entry which is preliminary data.</text>
</comment>
<feature type="compositionally biased region" description="Low complexity" evidence="1">
    <location>
        <begin position="263"/>
        <end position="280"/>
    </location>
</feature>
<feature type="compositionally biased region" description="Basic residues" evidence="1">
    <location>
        <begin position="215"/>
        <end position="225"/>
    </location>
</feature>
<feature type="region of interest" description="Disordered" evidence="1">
    <location>
        <begin position="177"/>
        <end position="281"/>
    </location>
</feature>
<feature type="compositionally biased region" description="Low complexity" evidence="1">
    <location>
        <begin position="226"/>
        <end position="242"/>
    </location>
</feature>
<evidence type="ECO:0000256" key="1">
    <source>
        <dbReference type="SAM" id="MobiDB-lite"/>
    </source>
</evidence>
<dbReference type="EMBL" id="JACAZI010000002">
    <property type="protein sequence ID" value="KAF7369347.1"/>
    <property type="molecule type" value="Genomic_DNA"/>
</dbReference>
<gene>
    <name evidence="2" type="ORF">MVEN_00263300</name>
</gene>